<dbReference type="Proteomes" id="UP000183039">
    <property type="component" value="Unassembled WGS sequence"/>
</dbReference>
<dbReference type="GO" id="GO:0006629">
    <property type="term" value="P:lipid metabolic process"/>
    <property type="evidence" value="ECO:0007669"/>
    <property type="project" value="InterPro"/>
</dbReference>
<reference evidence="2 3" key="1">
    <citation type="submission" date="2014-12" db="EMBL/GenBank/DDBJ databases">
        <title>Draft genome sequences of 29 type strains of Enterococci.</title>
        <authorList>
            <person name="Zhong Z."/>
            <person name="Sun Z."/>
            <person name="Liu W."/>
            <person name="Zhang W."/>
            <person name="Zhang H."/>
        </authorList>
    </citation>
    <scope>NUCLEOTIDE SEQUENCE [LARGE SCALE GENOMIC DNA]</scope>
    <source>
        <strain evidence="2 3">DSM 22801</strain>
    </source>
</reference>
<evidence type="ECO:0000313" key="3">
    <source>
        <dbReference type="Proteomes" id="UP000183039"/>
    </source>
</evidence>
<dbReference type="SUPFAM" id="SSF51695">
    <property type="entry name" value="PLC-like phosphodiesterases"/>
    <property type="match status" value="1"/>
</dbReference>
<comment type="caution">
    <text evidence="2">The sequence shown here is derived from an EMBL/GenBank/DDBJ whole genome shotgun (WGS) entry which is preliminary data.</text>
</comment>
<dbReference type="PROSITE" id="PS51704">
    <property type="entry name" value="GP_PDE"/>
    <property type="match status" value="1"/>
</dbReference>
<dbReference type="Pfam" id="PF03009">
    <property type="entry name" value="GDPD"/>
    <property type="match status" value="1"/>
</dbReference>
<dbReference type="EMBL" id="JXLC01000023">
    <property type="protein sequence ID" value="OJG89363.1"/>
    <property type="molecule type" value="Genomic_DNA"/>
</dbReference>
<organism evidence="2 3">
    <name type="scientific">Enterococcus silesiacus</name>
    <dbReference type="NCBI Taxonomy" id="332949"/>
    <lineage>
        <taxon>Bacteria</taxon>
        <taxon>Bacillati</taxon>
        <taxon>Bacillota</taxon>
        <taxon>Bacilli</taxon>
        <taxon>Lactobacillales</taxon>
        <taxon>Enterococcaceae</taxon>
        <taxon>Enterococcus</taxon>
    </lineage>
</organism>
<dbReference type="GO" id="GO:0008081">
    <property type="term" value="F:phosphoric diester hydrolase activity"/>
    <property type="evidence" value="ECO:0007669"/>
    <property type="project" value="InterPro"/>
</dbReference>
<dbReference type="PANTHER" id="PTHR46211:SF1">
    <property type="entry name" value="GLYCEROPHOSPHODIESTER PHOSPHODIESTERASE, CYTOPLASMIC"/>
    <property type="match status" value="1"/>
</dbReference>
<evidence type="ECO:0000259" key="1">
    <source>
        <dbReference type="PROSITE" id="PS51704"/>
    </source>
</evidence>
<dbReference type="AlphaFoldDB" id="A0AA91GJ49"/>
<sequence length="258" mass="29811">MNDTIVSIGGSVVTKIIAHRGSKGTHPENTLAAFKEAVRVGSDGIELDVQLSKDNQLIVIHDETIDRTTNGHGEVGRLTLAELKQLDAGNWFEENPMFQEIPTLKEVLLLLKNENFKGLLNIEIKTDKIHYEGIEHLIVQLMKSQHWPFEYMYSSFYFKSLEKIWEIEKNQEIASVFRLSKEDEKKALQTEFIDGIHPKIDWVFERLEDVVDFPKAIRPWTVNEEEQMKLCFMLHLAGIHTDFPEKALQIRKLIQNKG</sequence>
<dbReference type="PANTHER" id="PTHR46211">
    <property type="entry name" value="GLYCEROPHOSPHORYL DIESTER PHOSPHODIESTERASE"/>
    <property type="match status" value="1"/>
</dbReference>
<proteinExistence type="predicted"/>
<protein>
    <recommendedName>
        <fullName evidence="1">GP-PDE domain-containing protein</fullName>
    </recommendedName>
</protein>
<dbReference type="Gene3D" id="3.20.20.190">
    <property type="entry name" value="Phosphatidylinositol (PI) phosphodiesterase"/>
    <property type="match status" value="1"/>
</dbReference>
<evidence type="ECO:0000313" key="2">
    <source>
        <dbReference type="EMBL" id="OJG89363.1"/>
    </source>
</evidence>
<accession>A0AA91GJ49</accession>
<feature type="domain" description="GP-PDE" evidence="1">
    <location>
        <begin position="14"/>
        <end position="251"/>
    </location>
</feature>
<name>A0AA91GJ49_9ENTE</name>
<dbReference type="CDD" id="cd08563">
    <property type="entry name" value="GDPD_TtGDE_like"/>
    <property type="match status" value="1"/>
</dbReference>
<dbReference type="InterPro" id="IPR030395">
    <property type="entry name" value="GP_PDE_dom"/>
</dbReference>
<dbReference type="InterPro" id="IPR017946">
    <property type="entry name" value="PLC-like_Pdiesterase_TIM-brl"/>
</dbReference>
<gene>
    <name evidence="2" type="ORF">RV15_GL001670</name>
</gene>